<keyword evidence="2" id="KW-1185">Reference proteome</keyword>
<evidence type="ECO:0000313" key="1">
    <source>
        <dbReference type="EMBL" id="VDK22457.1"/>
    </source>
</evidence>
<reference evidence="3" key="1">
    <citation type="submission" date="2017-02" db="UniProtKB">
        <authorList>
            <consortium name="WormBaseParasite"/>
        </authorList>
    </citation>
    <scope>IDENTIFICATION</scope>
</reference>
<gene>
    <name evidence="1" type="ORF">ASIM_LOCUS3828</name>
</gene>
<evidence type="ECO:0000313" key="2">
    <source>
        <dbReference type="Proteomes" id="UP000267096"/>
    </source>
</evidence>
<proteinExistence type="predicted"/>
<sequence>MDREMHREQLISVVEKVLKRLTAQVMTPKNVSSVIRKAVGRKADRDRLENAVTKTNEEFTNTAIEEVQELIDEHDVLNLLVESDLLCLSSLPAECYRADHD</sequence>
<protein>
    <submittedName>
        <fullName evidence="3">SRP54_N domain-containing protein</fullName>
    </submittedName>
</protein>
<accession>A0A0M3J8U5</accession>
<name>A0A0M3J8U5_ANISI</name>
<organism evidence="3">
    <name type="scientific">Anisakis simplex</name>
    <name type="common">Herring worm</name>
    <dbReference type="NCBI Taxonomy" id="6269"/>
    <lineage>
        <taxon>Eukaryota</taxon>
        <taxon>Metazoa</taxon>
        <taxon>Ecdysozoa</taxon>
        <taxon>Nematoda</taxon>
        <taxon>Chromadorea</taxon>
        <taxon>Rhabditida</taxon>
        <taxon>Spirurina</taxon>
        <taxon>Ascaridomorpha</taxon>
        <taxon>Ascaridoidea</taxon>
        <taxon>Anisakidae</taxon>
        <taxon>Anisakis</taxon>
        <taxon>Anisakis simplex complex</taxon>
    </lineage>
</organism>
<dbReference type="Proteomes" id="UP000267096">
    <property type="component" value="Unassembled WGS sequence"/>
</dbReference>
<evidence type="ECO:0000313" key="3">
    <source>
        <dbReference type="WBParaSite" id="ASIM_0000400401-mRNA-1"/>
    </source>
</evidence>
<reference evidence="1 2" key="2">
    <citation type="submission" date="2018-11" db="EMBL/GenBank/DDBJ databases">
        <authorList>
            <consortium name="Pathogen Informatics"/>
        </authorList>
    </citation>
    <scope>NUCLEOTIDE SEQUENCE [LARGE SCALE GENOMIC DNA]</scope>
</reference>
<dbReference type="EMBL" id="UYRR01006235">
    <property type="protein sequence ID" value="VDK22457.1"/>
    <property type="molecule type" value="Genomic_DNA"/>
</dbReference>
<dbReference type="WBParaSite" id="ASIM_0000400401-mRNA-1">
    <property type="protein sequence ID" value="ASIM_0000400401-mRNA-1"/>
    <property type="gene ID" value="ASIM_0000400401"/>
</dbReference>
<dbReference type="AlphaFoldDB" id="A0A0M3J8U5"/>